<evidence type="ECO:0000313" key="2">
    <source>
        <dbReference type="Proteomes" id="UP000033867"/>
    </source>
</evidence>
<proteinExistence type="predicted"/>
<gene>
    <name evidence="1" type="ORF">UV42_C0073G0002</name>
</gene>
<dbReference type="Proteomes" id="UP000033867">
    <property type="component" value="Unassembled WGS sequence"/>
</dbReference>
<comment type="caution">
    <text evidence="1">The sequence shown here is derived from an EMBL/GenBank/DDBJ whole genome shotgun (WGS) entry which is preliminary data.</text>
</comment>
<accession>A0A0G1E5U1</accession>
<dbReference type="AlphaFoldDB" id="A0A0G1E5U1"/>
<evidence type="ECO:0000313" key="1">
    <source>
        <dbReference type="EMBL" id="KKS69938.1"/>
    </source>
</evidence>
<name>A0A0G1E5U1_9BACT</name>
<protein>
    <submittedName>
        <fullName evidence="1">Uncharacterized protein</fullName>
    </submittedName>
</protein>
<organism evidence="1 2">
    <name type="scientific">Candidatus Magasanikbacteria bacterium GW2011_GWE2_42_7</name>
    <dbReference type="NCBI Taxonomy" id="1619052"/>
    <lineage>
        <taxon>Bacteria</taxon>
        <taxon>Candidatus Magasanikiibacteriota</taxon>
    </lineage>
</organism>
<dbReference type="EMBL" id="LCEK01000073">
    <property type="protein sequence ID" value="KKS69938.1"/>
    <property type="molecule type" value="Genomic_DNA"/>
</dbReference>
<sequence>MKPEIIERFGDILQYPVQEFMSGFVNFTRIYANNILDYYQGNTAVPDMESFTQLAYLLQQSHVIEELVVQKQYQFDSYGYYELCEQLDDIKTKLEGFDNASRWCRSSITKNSYSSVVQQDFVLRSQQTIESLSREVGQPDWDNQWVDIATKNDLTEEEYTPAGGNILKYSFQSNLKLFIETVVDNIAGQTVYGKDFDKKITFEDDDLKVLSYRKTIEQAVYILLNLRKGDSPEFPQDGIQSNLVVGGNMGNVTLPVIFKQIAQTFSKDDTLKSLQILDFKKEEDKISLSCQIETRLGEVVPQLVVL</sequence>
<reference evidence="1 2" key="1">
    <citation type="journal article" date="2015" name="Nature">
        <title>rRNA introns, odd ribosomes, and small enigmatic genomes across a large radiation of phyla.</title>
        <authorList>
            <person name="Brown C.T."/>
            <person name="Hug L.A."/>
            <person name="Thomas B.C."/>
            <person name="Sharon I."/>
            <person name="Castelle C.J."/>
            <person name="Singh A."/>
            <person name="Wilkins M.J."/>
            <person name="Williams K.H."/>
            <person name="Banfield J.F."/>
        </authorList>
    </citation>
    <scope>NUCLEOTIDE SEQUENCE [LARGE SCALE GENOMIC DNA]</scope>
</reference>